<sequence>MNYLIIENTIRKENVTFYQYSEFENVKLISKNIFALNCCVHLNDDFTLNNLINEIQKYRKLEIYDGITKPVVKNLSEINVSGTSVEFETSPSHSINVIKNLNTKNEDVSVEISKSIKNSSLIYLKNKAKITIKDYFREGITTFIDNQMDSLVEEYLL</sequence>
<dbReference type="AlphaFoldDB" id="A0A397IPC7"/>
<reference evidence="1 2" key="1">
    <citation type="submission" date="2018-08" db="EMBL/GenBank/DDBJ databases">
        <title>Genome and evolution of the arbuscular mycorrhizal fungus Diversispora epigaea (formerly Glomus versiforme) and its bacterial endosymbionts.</title>
        <authorList>
            <person name="Sun X."/>
            <person name="Fei Z."/>
            <person name="Harrison M."/>
        </authorList>
    </citation>
    <scope>NUCLEOTIDE SEQUENCE [LARGE SCALE GENOMIC DNA]</scope>
    <source>
        <strain evidence="1 2">IT104</strain>
    </source>
</reference>
<name>A0A397IPC7_9GLOM</name>
<accession>A0A397IPC7</accession>
<evidence type="ECO:0000313" key="1">
    <source>
        <dbReference type="EMBL" id="RHZ77879.1"/>
    </source>
</evidence>
<dbReference type="Proteomes" id="UP000266861">
    <property type="component" value="Unassembled WGS sequence"/>
</dbReference>
<proteinExistence type="predicted"/>
<keyword evidence="2" id="KW-1185">Reference proteome</keyword>
<comment type="caution">
    <text evidence="1">The sequence shown here is derived from an EMBL/GenBank/DDBJ whole genome shotgun (WGS) entry which is preliminary data.</text>
</comment>
<protein>
    <submittedName>
        <fullName evidence="1">Uncharacterized protein</fullName>
    </submittedName>
</protein>
<dbReference type="EMBL" id="PQFF01000159">
    <property type="protein sequence ID" value="RHZ77879.1"/>
    <property type="molecule type" value="Genomic_DNA"/>
</dbReference>
<dbReference type="OrthoDB" id="2427446at2759"/>
<gene>
    <name evidence="1" type="ORF">Glove_169g46</name>
</gene>
<organism evidence="1 2">
    <name type="scientific">Diversispora epigaea</name>
    <dbReference type="NCBI Taxonomy" id="1348612"/>
    <lineage>
        <taxon>Eukaryota</taxon>
        <taxon>Fungi</taxon>
        <taxon>Fungi incertae sedis</taxon>
        <taxon>Mucoromycota</taxon>
        <taxon>Glomeromycotina</taxon>
        <taxon>Glomeromycetes</taxon>
        <taxon>Diversisporales</taxon>
        <taxon>Diversisporaceae</taxon>
        <taxon>Diversispora</taxon>
    </lineage>
</organism>
<evidence type="ECO:0000313" key="2">
    <source>
        <dbReference type="Proteomes" id="UP000266861"/>
    </source>
</evidence>